<proteinExistence type="predicted"/>
<name>A0A1B7NQ26_9EURO</name>
<reference evidence="1 2" key="1">
    <citation type="submission" date="2015-07" db="EMBL/GenBank/DDBJ databases">
        <title>Emmonsia species relationships and genome sequence.</title>
        <authorList>
            <person name="Cuomo C.A."/>
            <person name="Schwartz I.S."/>
            <person name="Kenyon C."/>
            <person name="de Hoog G.S."/>
            <person name="Govender N.P."/>
            <person name="Botha A."/>
            <person name="Moreno L."/>
            <person name="de Vries M."/>
            <person name="Munoz J.F."/>
            <person name="Stielow J.B."/>
        </authorList>
    </citation>
    <scope>NUCLEOTIDE SEQUENCE [LARGE SCALE GENOMIC DNA]</scope>
    <source>
        <strain evidence="1 2">CBS 136260</strain>
    </source>
</reference>
<evidence type="ECO:0000313" key="1">
    <source>
        <dbReference type="EMBL" id="OAX78710.1"/>
    </source>
</evidence>
<organism evidence="1 2">
    <name type="scientific">Emergomyces africanus</name>
    <dbReference type="NCBI Taxonomy" id="1955775"/>
    <lineage>
        <taxon>Eukaryota</taxon>
        <taxon>Fungi</taxon>
        <taxon>Dikarya</taxon>
        <taxon>Ascomycota</taxon>
        <taxon>Pezizomycotina</taxon>
        <taxon>Eurotiomycetes</taxon>
        <taxon>Eurotiomycetidae</taxon>
        <taxon>Onygenales</taxon>
        <taxon>Ajellomycetaceae</taxon>
        <taxon>Emergomyces</taxon>
    </lineage>
</organism>
<protein>
    <submittedName>
        <fullName evidence="1">Uncharacterized protein</fullName>
    </submittedName>
</protein>
<dbReference type="Proteomes" id="UP000091918">
    <property type="component" value="Unassembled WGS sequence"/>
</dbReference>
<comment type="caution">
    <text evidence="1">The sequence shown here is derived from an EMBL/GenBank/DDBJ whole genome shotgun (WGS) entry which is preliminary data.</text>
</comment>
<dbReference type="STRING" id="1658172.A0A1B7NQ26"/>
<keyword evidence="2" id="KW-1185">Reference proteome</keyword>
<sequence>MPPIRNFPNGLRHAIHECAPVLAIPFPSLGRSSKPLLPLHLHSIRRASSTPSRRISIPPPFPVTSSCPEPTCPCAPTPKMPEGLEIDHERDLNGTMAPYSQQVLILTGQRDWRSRIEEDGVDEGWGMLGRGLKGLIGRGGRYADVSKYATLMRKGLCHRT</sequence>
<gene>
    <name evidence="1" type="ORF">ACJ72_06982</name>
</gene>
<dbReference type="OrthoDB" id="10253744at2759"/>
<accession>A0A1B7NQ26</accession>
<dbReference type="AlphaFoldDB" id="A0A1B7NQ26"/>
<evidence type="ECO:0000313" key="2">
    <source>
        <dbReference type="Proteomes" id="UP000091918"/>
    </source>
</evidence>
<dbReference type="EMBL" id="LGUA01001355">
    <property type="protein sequence ID" value="OAX78710.1"/>
    <property type="molecule type" value="Genomic_DNA"/>
</dbReference>